<evidence type="ECO:0000313" key="2">
    <source>
        <dbReference type="Proteomes" id="UP000825123"/>
    </source>
</evidence>
<protein>
    <submittedName>
        <fullName evidence="1">Uncharacterized protein</fullName>
    </submittedName>
</protein>
<sequence length="192" mass="21777">MIIKSVNDAWDELGTEWDFHYVKDKKIKRGGGTVAEVFLNSLRSHISMGHTLIVVHPTGDALKKHDEDLYPAVIFNLYSFPVFLTRSDYALIDKNPQVTVMKSITEKINYPKVSYDVDALVNNMSTDTKSRILRNIKNVVRANKGIAVKSLERALELKEAIKRVMKWGLLCADYVVSSTGWRTVDVYGKEAQ</sequence>
<dbReference type="RefSeq" id="WP_221289990.1">
    <property type="nucleotide sequence ID" value="NZ_AP024597.1"/>
</dbReference>
<gene>
    <name evidence="1" type="ORF">KN1_12160</name>
</gene>
<dbReference type="AlphaFoldDB" id="A0A8D5U5Y2"/>
<dbReference type="KEGG" id="csty:KN1_12160"/>
<reference evidence="1 2" key="1">
    <citation type="submission" date="2021-04" db="EMBL/GenBank/DDBJ databases">
        <title>Complete genome sequence of Stygiolobus sp. KN-1.</title>
        <authorList>
            <person name="Nakamura K."/>
            <person name="Sakai H."/>
            <person name="Kurosawa N."/>
        </authorList>
    </citation>
    <scope>NUCLEOTIDE SEQUENCE [LARGE SCALE GENOMIC DNA]</scope>
    <source>
        <strain evidence="1 2">KN-1</strain>
    </source>
</reference>
<evidence type="ECO:0000313" key="1">
    <source>
        <dbReference type="EMBL" id="BCU69919.1"/>
    </source>
</evidence>
<organism evidence="1 2">
    <name type="scientific">Stygiolobus caldivivus</name>
    <dbReference type="NCBI Taxonomy" id="2824673"/>
    <lineage>
        <taxon>Archaea</taxon>
        <taxon>Thermoproteota</taxon>
        <taxon>Thermoprotei</taxon>
        <taxon>Sulfolobales</taxon>
        <taxon>Sulfolobaceae</taxon>
        <taxon>Stygiolobus</taxon>
    </lineage>
</organism>
<dbReference type="Proteomes" id="UP000825123">
    <property type="component" value="Chromosome"/>
</dbReference>
<name>A0A8D5U5Y2_9CREN</name>
<accession>A0A8D5U5Y2</accession>
<proteinExistence type="predicted"/>
<keyword evidence="2" id="KW-1185">Reference proteome</keyword>
<dbReference type="GeneID" id="66162948"/>
<dbReference type="EMBL" id="AP024597">
    <property type="protein sequence ID" value="BCU69919.1"/>
    <property type="molecule type" value="Genomic_DNA"/>
</dbReference>